<organism evidence="3 4">
    <name type="scientific">Linnemannia gamsii</name>
    <dbReference type="NCBI Taxonomy" id="64522"/>
    <lineage>
        <taxon>Eukaryota</taxon>
        <taxon>Fungi</taxon>
        <taxon>Fungi incertae sedis</taxon>
        <taxon>Mucoromycota</taxon>
        <taxon>Mortierellomycotina</taxon>
        <taxon>Mortierellomycetes</taxon>
        <taxon>Mortierellales</taxon>
        <taxon>Mortierellaceae</taxon>
        <taxon>Linnemannia</taxon>
    </lineage>
</organism>
<dbReference type="InterPro" id="IPR025202">
    <property type="entry name" value="PLD-like_dom"/>
</dbReference>
<comment type="caution">
    <text evidence="3">The sequence shown here is derived from an EMBL/GenBank/DDBJ whole genome shotgun (WGS) entry which is preliminary data.</text>
</comment>
<dbReference type="Gene3D" id="3.30.870.10">
    <property type="entry name" value="Endonuclease Chain A"/>
    <property type="match status" value="2"/>
</dbReference>
<dbReference type="Pfam" id="PF13091">
    <property type="entry name" value="PLDc_2"/>
    <property type="match status" value="1"/>
</dbReference>
<feature type="domain" description="PLD phosphodiesterase" evidence="2">
    <location>
        <begin position="474"/>
        <end position="501"/>
    </location>
</feature>
<protein>
    <recommendedName>
        <fullName evidence="2">PLD phosphodiesterase domain-containing protein</fullName>
    </recommendedName>
</protein>
<name>A0ABQ7K6D1_9FUNG</name>
<dbReference type="InterPro" id="IPR001736">
    <property type="entry name" value="PLipase_D/transphosphatidylase"/>
</dbReference>
<keyword evidence="1" id="KW-1133">Transmembrane helix</keyword>
<evidence type="ECO:0000313" key="4">
    <source>
        <dbReference type="Proteomes" id="UP001194696"/>
    </source>
</evidence>
<dbReference type="PANTHER" id="PTHR21248:SF22">
    <property type="entry name" value="PHOSPHOLIPASE D"/>
    <property type="match status" value="1"/>
</dbReference>
<sequence length="1034" mass="114025">MPNRSYLDSLNQYLSQNYPQPTALWNDSNNNVLGQDWLYATPTAVWGKPYAEFKQTVPGNSPGFNFQPCTVADGPTQQCVAVDATITAPNGTAQQLLAGHSYQIADALYEVMTSAEICLDFTTLTPPTGSFLQAFKNAITYISNKPENQRPVIRILFSNPLPNIPKLEAVPFLESITEQLDPSAKIEIYVTVMSSSFSSWNHAKIVAADGTRALVGGHNMWDAHYLGINPVFDVSMKLSGSAALHAQDYANNLWDYARWRSHNLGNWIIDNEVQEMNLHTAYLYNKSTGRSEIVTPTYPAATLYSSLKARFPTSATTPSTRIISIGRGGDIRLSYLLPTLYSYVFPFTEPGDAAIIQLVSQATSSIRMSLQSFRLAFGVIAGWNNALFLEMGRALKRGVQTKIVVSNVGAVAGGLTKLSAPYDGDSLATINEKMLLILTAGLGMEEINAKALIRDQFQVASFRYSSDLTYPNNVPISNHSKTLIIDETVFYIGSQNLYASNLSEFGYVVEDAQIAQDYMTRYWTPLWQYSSSTVVSTYDEDLKETEQLEAVEFILSLDQNTKSNLIWSDLLAKYNSETNPTKLDTVEQRMNDLIVNDGFVTTLAKVLAGLQHPFFTETPPSTEPTTEALRFIANVMNSPDLMKAFSDVIGQPTDSVDQANQNVTNFLTKNGYDCTALQILAAFAAMRRKVLSYWAGNYTTWTTADGGLAYTLNANHPAANATALVNLKAALTDADLIPPVLGPVLVISPEGEVTFGEAKIQNPSYDNNTLSWTVAAGNLSAATLSFGTITRATINDDFQGNECFGTVTYTDSSSGGTPSIHSFYGRINLPKDNPDNTDQHNYTVYYVLGALALAGLFATLGYFFLKNRAQRIQYELVAQRKRRSDGEDLGEEYELTPVSSPHRATELNTIKLSMARDKLKLQEQALEALAQYESAMTKEQKVSLQEAGTQLETVSKELRDPLFDLETVSAQLQSLKEIDPTLDDLASALESELSNQAQTLLKNNAEESAKINERVDAYDQDQEDGQSFEFEEEI</sequence>
<feature type="domain" description="PLD phosphodiesterase" evidence="2">
    <location>
        <begin position="197"/>
        <end position="224"/>
    </location>
</feature>
<dbReference type="PANTHER" id="PTHR21248">
    <property type="entry name" value="CARDIOLIPIN SYNTHASE"/>
    <property type="match status" value="1"/>
</dbReference>
<evidence type="ECO:0000259" key="2">
    <source>
        <dbReference type="PROSITE" id="PS50035"/>
    </source>
</evidence>
<keyword evidence="1" id="KW-0472">Membrane</keyword>
<gene>
    <name evidence="3" type="ORF">BGZ96_004589</name>
</gene>
<dbReference type="PROSITE" id="PS50035">
    <property type="entry name" value="PLD"/>
    <property type="match status" value="2"/>
</dbReference>
<evidence type="ECO:0000313" key="3">
    <source>
        <dbReference type="EMBL" id="KAG0292058.1"/>
    </source>
</evidence>
<keyword evidence="1" id="KW-0812">Transmembrane</keyword>
<dbReference type="EMBL" id="JAAAIM010000213">
    <property type="protein sequence ID" value="KAG0292058.1"/>
    <property type="molecule type" value="Genomic_DNA"/>
</dbReference>
<keyword evidence="4" id="KW-1185">Reference proteome</keyword>
<feature type="transmembrane region" description="Helical" evidence="1">
    <location>
        <begin position="844"/>
        <end position="865"/>
    </location>
</feature>
<reference evidence="3 4" key="1">
    <citation type="journal article" date="2020" name="Fungal Divers.">
        <title>Resolving the Mortierellaceae phylogeny through synthesis of multi-gene phylogenetics and phylogenomics.</title>
        <authorList>
            <person name="Vandepol N."/>
            <person name="Liber J."/>
            <person name="Desiro A."/>
            <person name="Na H."/>
            <person name="Kennedy M."/>
            <person name="Barry K."/>
            <person name="Grigoriev I.V."/>
            <person name="Miller A.N."/>
            <person name="O'Donnell K."/>
            <person name="Stajich J.E."/>
            <person name="Bonito G."/>
        </authorList>
    </citation>
    <scope>NUCLEOTIDE SEQUENCE [LARGE SCALE GENOMIC DNA]</scope>
    <source>
        <strain evidence="3 4">AD045</strain>
    </source>
</reference>
<dbReference type="SMART" id="SM00155">
    <property type="entry name" value="PLDc"/>
    <property type="match status" value="2"/>
</dbReference>
<dbReference type="Proteomes" id="UP001194696">
    <property type="component" value="Unassembled WGS sequence"/>
</dbReference>
<proteinExistence type="predicted"/>
<dbReference type="SUPFAM" id="SSF56024">
    <property type="entry name" value="Phospholipase D/nuclease"/>
    <property type="match status" value="2"/>
</dbReference>
<accession>A0ABQ7K6D1</accession>
<evidence type="ECO:0000256" key="1">
    <source>
        <dbReference type="SAM" id="Phobius"/>
    </source>
</evidence>